<evidence type="ECO:0008006" key="3">
    <source>
        <dbReference type="Google" id="ProtNLM"/>
    </source>
</evidence>
<organism evidence="1 2">
    <name type="scientific">Tetradesmus obliquus</name>
    <name type="common">Green alga</name>
    <name type="synonym">Acutodesmus obliquus</name>
    <dbReference type="NCBI Taxonomy" id="3088"/>
    <lineage>
        <taxon>Eukaryota</taxon>
        <taxon>Viridiplantae</taxon>
        <taxon>Chlorophyta</taxon>
        <taxon>core chlorophytes</taxon>
        <taxon>Chlorophyceae</taxon>
        <taxon>CS clade</taxon>
        <taxon>Sphaeropleales</taxon>
        <taxon>Scenedesmaceae</taxon>
        <taxon>Tetradesmus</taxon>
    </lineage>
</organism>
<accession>A0A383W0V5</accession>
<gene>
    <name evidence="1" type="ORF">BQ4739_LOCUS11265</name>
</gene>
<proteinExistence type="predicted"/>
<evidence type="ECO:0000313" key="2">
    <source>
        <dbReference type="Proteomes" id="UP000256970"/>
    </source>
</evidence>
<dbReference type="SMART" id="SM01411">
    <property type="entry name" value="Ephrin_rec_like"/>
    <property type="match status" value="3"/>
</dbReference>
<sequence length="659" mass="68482">MKLKTEAVPGGACRCRAGFQQVSGFGAQLVCTACAANAYALPGLATDACKPCPATTEPTPDKSACRCLAGRSPQLDTSWERGTLSCEGCPPGYAAAAGGLQCLPCRGYYEYSTAGAAACATCPQDSYANDQHTGCRCNKDCTTAGQGQSLVCTCPVKTLSLPITDIDDCSIEGPGVQGTGSICQCKAGYKQTGDWAAIVTLKCAANADIGVCTGADDYTLPGDTTCRQCSTTTPNAVAVATKDGCICKDGYAPKAGTSSQSGNLVCEECAAGTYARAGDLACSGCPQSRVSGAAASSCILCVRDFNVELLFRYQIQANGAKTACECAKMVPGPGVPSGVAVYPNYQCVTERNGLRVYCSCSPPSGAQGRRLRATNAGNASYPAAPEFADDVEMLVATSTLQWGNSGSGAEAGTQAQNLVMQQEQQLTLVPTHISPTLRINGKPATVLPMEVLRTTWEGRDATDVAACLSGALLMMSNVSLLAPPEFLERLDLPQDAAVIMARDLLPQLWPEHGSTAVFTSSMNKGGPRVSAKELKAALVRHYASLLPLPSCLRVPEGAARKLRVAQSNVLGMTTSTIAQRGGEVPDLHDAFYAAAELAFEVMHVVNEKHPELCAGIEGSSFRLRFAGFGGLSSLSAATPNHIWVYAAVAEDVGLCGEAQ</sequence>
<evidence type="ECO:0000313" key="1">
    <source>
        <dbReference type="EMBL" id="SZX71131.1"/>
    </source>
</evidence>
<keyword evidence="2" id="KW-1185">Reference proteome</keyword>
<dbReference type="Proteomes" id="UP000256970">
    <property type="component" value="Unassembled WGS sequence"/>
</dbReference>
<protein>
    <recommendedName>
        <fullName evidence="3">Tyrosine-protein kinase ephrin type A/B receptor-like domain-containing protein</fullName>
    </recommendedName>
</protein>
<dbReference type="EMBL" id="FNXT01001027">
    <property type="protein sequence ID" value="SZX71131.1"/>
    <property type="molecule type" value="Genomic_DNA"/>
</dbReference>
<dbReference type="AlphaFoldDB" id="A0A383W0V5"/>
<name>A0A383W0V5_TETOB</name>
<reference evidence="1 2" key="1">
    <citation type="submission" date="2016-10" db="EMBL/GenBank/DDBJ databases">
        <authorList>
            <person name="Cai Z."/>
        </authorList>
    </citation>
    <scope>NUCLEOTIDE SEQUENCE [LARGE SCALE GENOMIC DNA]</scope>
</reference>